<protein>
    <submittedName>
        <fullName evidence="1">Uncharacterized protein</fullName>
    </submittedName>
</protein>
<reference evidence="1 2" key="1">
    <citation type="submission" date="2018-07" db="EMBL/GenBank/DDBJ databases">
        <title>Halioglobus sp. genome submission.</title>
        <authorList>
            <person name="Ye M.-Q."/>
            <person name="Du Z.-J."/>
        </authorList>
    </citation>
    <scope>NUCLEOTIDE SEQUENCE [LARGE SCALE GENOMIC DNA]</scope>
    <source>
        <strain evidence="1 2">U0301</strain>
    </source>
</reference>
<sequence length="69" mass="7786">MSELEKLFYRARIATEYPDYRGNMQALAIIHCGEAGAKSFNIACSAGWHRLFTLLLMRVIAQVLHSSTL</sequence>
<organism evidence="1 2">
    <name type="scientific">Seongchinamella sediminis</name>
    <dbReference type="NCBI Taxonomy" id="2283635"/>
    <lineage>
        <taxon>Bacteria</taxon>
        <taxon>Pseudomonadati</taxon>
        <taxon>Pseudomonadota</taxon>
        <taxon>Gammaproteobacteria</taxon>
        <taxon>Cellvibrionales</taxon>
        <taxon>Halieaceae</taxon>
        <taxon>Seongchinamella</taxon>
    </lineage>
</organism>
<keyword evidence="2" id="KW-1185">Reference proteome</keyword>
<dbReference type="EMBL" id="QRAN01000013">
    <property type="protein sequence ID" value="RLQ21359.1"/>
    <property type="molecule type" value="Genomic_DNA"/>
</dbReference>
<comment type="caution">
    <text evidence="1">The sequence shown here is derived from an EMBL/GenBank/DDBJ whole genome shotgun (WGS) entry which is preliminary data.</text>
</comment>
<accession>A0A3L7DXM4</accession>
<name>A0A3L7DXM4_9GAMM</name>
<dbReference type="Proteomes" id="UP000265509">
    <property type="component" value="Unassembled WGS sequence"/>
</dbReference>
<evidence type="ECO:0000313" key="1">
    <source>
        <dbReference type="EMBL" id="RLQ21359.1"/>
    </source>
</evidence>
<evidence type="ECO:0000313" key="2">
    <source>
        <dbReference type="Proteomes" id="UP000265509"/>
    </source>
</evidence>
<gene>
    <name evidence="1" type="ORF">DWB85_12565</name>
</gene>
<dbReference type="RefSeq" id="WP_117955150.1">
    <property type="nucleotide sequence ID" value="NZ_QRAN01000013.1"/>
</dbReference>
<dbReference type="AlphaFoldDB" id="A0A3L7DXM4"/>
<proteinExistence type="predicted"/>